<accession>K5XIA8</accession>
<evidence type="ECO:0000256" key="1">
    <source>
        <dbReference type="SAM" id="Coils"/>
    </source>
</evidence>
<protein>
    <submittedName>
        <fullName evidence="3">Uncharacterized protein</fullName>
    </submittedName>
</protein>
<evidence type="ECO:0000313" key="3">
    <source>
        <dbReference type="EMBL" id="EKM74170.1"/>
    </source>
</evidence>
<gene>
    <name evidence="3" type="ORF">AGABI1DRAFT_95827</name>
</gene>
<dbReference type="KEGG" id="abp:AGABI1DRAFT95827"/>
<keyword evidence="1" id="KW-0175">Coiled coil</keyword>
<evidence type="ECO:0000256" key="2">
    <source>
        <dbReference type="SAM" id="MobiDB-lite"/>
    </source>
</evidence>
<feature type="region of interest" description="Disordered" evidence="2">
    <location>
        <begin position="102"/>
        <end position="125"/>
    </location>
</feature>
<proteinExistence type="predicted"/>
<dbReference type="RefSeq" id="XP_007335191.1">
    <property type="nucleotide sequence ID" value="XM_007335129.1"/>
</dbReference>
<feature type="compositionally biased region" description="Polar residues" evidence="2">
    <location>
        <begin position="162"/>
        <end position="171"/>
    </location>
</feature>
<dbReference type="OrthoDB" id="3062477at2759"/>
<dbReference type="Proteomes" id="UP000008493">
    <property type="component" value="Unassembled WGS sequence"/>
</dbReference>
<keyword evidence="4" id="KW-1185">Reference proteome</keyword>
<evidence type="ECO:0000313" key="4">
    <source>
        <dbReference type="Proteomes" id="UP000008493"/>
    </source>
</evidence>
<feature type="region of interest" description="Disordered" evidence="2">
    <location>
        <begin position="311"/>
        <end position="330"/>
    </location>
</feature>
<dbReference type="GeneID" id="18832736"/>
<feature type="region of interest" description="Disordered" evidence="2">
    <location>
        <begin position="146"/>
        <end position="180"/>
    </location>
</feature>
<feature type="region of interest" description="Disordered" evidence="2">
    <location>
        <begin position="197"/>
        <end position="295"/>
    </location>
</feature>
<dbReference type="EMBL" id="JH971602">
    <property type="protein sequence ID" value="EKM74170.1"/>
    <property type="molecule type" value="Genomic_DNA"/>
</dbReference>
<feature type="compositionally biased region" description="Basic and acidic residues" evidence="2">
    <location>
        <begin position="253"/>
        <end position="287"/>
    </location>
</feature>
<dbReference type="InParanoid" id="K5XIA8"/>
<reference evidence="4" key="1">
    <citation type="journal article" date="2012" name="Proc. Natl. Acad. Sci. U.S.A.">
        <title>Genome sequence of the button mushroom Agaricus bisporus reveals mechanisms governing adaptation to a humic-rich ecological niche.</title>
        <authorList>
            <person name="Morin E."/>
            <person name="Kohler A."/>
            <person name="Baker A.R."/>
            <person name="Foulongne-Oriol M."/>
            <person name="Lombard V."/>
            <person name="Nagy L.G."/>
            <person name="Ohm R.A."/>
            <person name="Patyshakuliyeva A."/>
            <person name="Brun A."/>
            <person name="Aerts A.L."/>
            <person name="Bailey A.M."/>
            <person name="Billette C."/>
            <person name="Coutinho P.M."/>
            <person name="Deakin G."/>
            <person name="Doddapaneni H."/>
            <person name="Floudas D."/>
            <person name="Grimwood J."/>
            <person name="Hilden K."/>
            <person name="Kuees U."/>
            <person name="LaButti K.M."/>
            <person name="Lapidus A."/>
            <person name="Lindquist E.A."/>
            <person name="Lucas S.M."/>
            <person name="Murat C."/>
            <person name="Riley R.W."/>
            <person name="Salamov A.A."/>
            <person name="Schmutz J."/>
            <person name="Subramanian V."/>
            <person name="Woesten H.A.B."/>
            <person name="Xu J."/>
            <person name="Eastwood D.C."/>
            <person name="Foster G.D."/>
            <person name="Sonnenberg A.S."/>
            <person name="Cullen D."/>
            <person name="de Vries R.P."/>
            <person name="Lundell T."/>
            <person name="Hibbett D.S."/>
            <person name="Henrissat B."/>
            <person name="Burton K.S."/>
            <person name="Kerrigan R.W."/>
            <person name="Challen M.P."/>
            <person name="Grigoriev I.V."/>
            <person name="Martin F."/>
        </authorList>
    </citation>
    <scope>NUCLEOTIDE SEQUENCE [LARGE SCALE GENOMIC DNA]</scope>
    <source>
        <strain evidence="4">JB137-S8 / ATCC MYA-4627 / FGSC 10392</strain>
    </source>
</reference>
<feature type="coiled-coil region" evidence="1">
    <location>
        <begin position="6"/>
        <end position="74"/>
    </location>
</feature>
<name>K5XIA8_AGABU</name>
<dbReference type="AlphaFoldDB" id="K5XIA8"/>
<sequence length="556" mass="61863">MVTNDVTFHEENVRNILKQIEEYKEEITAVEDAQAGQKKAPNKNSNVKAVKGLLKSARGRLLNARKLLQKAQDTASMSISTLAEVPISAGLASSVPGTASLPVTEVPATTEPSDPLAVTTATHTSEVPAHSVSTLSIMVQSTVSASPVTGEHSMATIGPAPRSTTPSTSEQPGAVSPAPNFEMRLVNDDDNMELLQDSSAEDVVPDERPSEKKRRLLKKNYTYQEVTSDDEPQPGLFGSDDERNSINGSTNQKDNKRRLEIEDDSNKPKKKAKSSETKETIIDKSDDNLNDDSDDDSVEIIVSEYQPSAHEIKKATRAAQLETKRRKKSDPLEHMSLARLWLKAETARARPKIPMSMREVIRGVEDYLPDITLADYDLTLTILSNNRGNFLCMHHTKQSRAVNPSKINNLQGPTKIWGIRAFRKQNSKLTNRVVRQNETLHCGCIEKVALASFLMWKTWKAKAIIEGQEVEEGLGKSFTPRQVLFLLQFLKRTFNYTVEDMFTGAVDSAGQRHGEAELMRRTANFCAYRYRELTGGNLSLDENYTPLAEEGEAQWY</sequence>
<organism evidence="3 4">
    <name type="scientific">Agaricus bisporus var. burnettii (strain JB137-S8 / ATCC MYA-4627 / FGSC 10392)</name>
    <name type="common">White button mushroom</name>
    <dbReference type="NCBI Taxonomy" id="597362"/>
    <lineage>
        <taxon>Eukaryota</taxon>
        <taxon>Fungi</taxon>
        <taxon>Dikarya</taxon>
        <taxon>Basidiomycota</taxon>
        <taxon>Agaricomycotina</taxon>
        <taxon>Agaricomycetes</taxon>
        <taxon>Agaricomycetidae</taxon>
        <taxon>Agaricales</taxon>
        <taxon>Agaricineae</taxon>
        <taxon>Agaricaceae</taxon>
        <taxon>Agaricus</taxon>
    </lineage>
</organism>
<dbReference type="HOGENOM" id="CLU_489976_0_0_1"/>